<evidence type="ECO:0000313" key="2">
    <source>
        <dbReference type="Proteomes" id="UP001055811"/>
    </source>
</evidence>
<organism evidence="1 2">
    <name type="scientific">Cichorium intybus</name>
    <name type="common">Chicory</name>
    <dbReference type="NCBI Taxonomy" id="13427"/>
    <lineage>
        <taxon>Eukaryota</taxon>
        <taxon>Viridiplantae</taxon>
        <taxon>Streptophyta</taxon>
        <taxon>Embryophyta</taxon>
        <taxon>Tracheophyta</taxon>
        <taxon>Spermatophyta</taxon>
        <taxon>Magnoliopsida</taxon>
        <taxon>eudicotyledons</taxon>
        <taxon>Gunneridae</taxon>
        <taxon>Pentapetalae</taxon>
        <taxon>asterids</taxon>
        <taxon>campanulids</taxon>
        <taxon>Asterales</taxon>
        <taxon>Asteraceae</taxon>
        <taxon>Cichorioideae</taxon>
        <taxon>Cichorieae</taxon>
        <taxon>Cichoriinae</taxon>
        <taxon>Cichorium</taxon>
    </lineage>
</organism>
<protein>
    <submittedName>
        <fullName evidence="1">Uncharacterized protein</fullName>
    </submittedName>
</protein>
<reference evidence="1 2" key="2">
    <citation type="journal article" date="2022" name="Mol. Ecol. Resour.">
        <title>The genomes of chicory, endive, great burdock and yacon provide insights into Asteraceae paleo-polyploidization history and plant inulin production.</title>
        <authorList>
            <person name="Fan W."/>
            <person name="Wang S."/>
            <person name="Wang H."/>
            <person name="Wang A."/>
            <person name="Jiang F."/>
            <person name="Liu H."/>
            <person name="Zhao H."/>
            <person name="Xu D."/>
            <person name="Zhang Y."/>
        </authorList>
    </citation>
    <scope>NUCLEOTIDE SEQUENCE [LARGE SCALE GENOMIC DNA]</scope>
    <source>
        <strain evidence="2">cv. Punajuju</strain>
        <tissue evidence="1">Leaves</tissue>
    </source>
</reference>
<reference evidence="2" key="1">
    <citation type="journal article" date="2022" name="Mol. Ecol. Resour.">
        <title>The genomes of chicory, endive, great burdock and yacon provide insights into Asteraceae palaeo-polyploidization history and plant inulin production.</title>
        <authorList>
            <person name="Fan W."/>
            <person name="Wang S."/>
            <person name="Wang H."/>
            <person name="Wang A."/>
            <person name="Jiang F."/>
            <person name="Liu H."/>
            <person name="Zhao H."/>
            <person name="Xu D."/>
            <person name="Zhang Y."/>
        </authorList>
    </citation>
    <scope>NUCLEOTIDE SEQUENCE [LARGE SCALE GENOMIC DNA]</scope>
    <source>
        <strain evidence="2">cv. Punajuju</strain>
    </source>
</reference>
<name>A0ACB8YTC9_CICIN</name>
<dbReference type="Proteomes" id="UP001055811">
    <property type="component" value="Linkage Group LG09"/>
</dbReference>
<accession>A0ACB8YTC9</accession>
<sequence length="171" mass="19092">MAPMGAAQSSVKELLDSILDAIGLIFDNHVVVGELLESKSSQHAPMNTPKSIVTKISGNPDSESSKDTKGYTFGAYIFRPNATFPIKSQGHKDFTIVRGLLMDEVHQHLNSWIYQVTRLYKEKEHAEIGPIPVDDGVGKEITTEITTSLKTNKTFYTESNVRDFRTDWTCK</sequence>
<keyword evidence="2" id="KW-1185">Reference proteome</keyword>
<proteinExistence type="predicted"/>
<evidence type="ECO:0000313" key="1">
    <source>
        <dbReference type="EMBL" id="KAI3688987.1"/>
    </source>
</evidence>
<dbReference type="EMBL" id="CM042017">
    <property type="protein sequence ID" value="KAI3688987.1"/>
    <property type="molecule type" value="Genomic_DNA"/>
</dbReference>
<gene>
    <name evidence="1" type="ORF">L2E82_46933</name>
</gene>
<comment type="caution">
    <text evidence="1">The sequence shown here is derived from an EMBL/GenBank/DDBJ whole genome shotgun (WGS) entry which is preliminary data.</text>
</comment>